<name>A0ABR4GXE2_9EURO</name>
<proteinExistence type="predicted"/>
<dbReference type="Proteomes" id="UP001610334">
    <property type="component" value="Unassembled WGS sequence"/>
</dbReference>
<evidence type="ECO:0000313" key="3">
    <source>
        <dbReference type="Proteomes" id="UP001610334"/>
    </source>
</evidence>
<dbReference type="PANTHER" id="PTHR35186:SF4">
    <property type="entry name" value="PRION-INHIBITION AND PROPAGATION HELO DOMAIN-CONTAINING PROTEIN"/>
    <property type="match status" value="1"/>
</dbReference>
<dbReference type="InterPro" id="IPR056002">
    <property type="entry name" value="DUF7580"/>
</dbReference>
<comment type="caution">
    <text evidence="2">The sequence shown here is derived from an EMBL/GenBank/DDBJ whole genome shotgun (WGS) entry which is preliminary data.</text>
</comment>
<organism evidence="2 3">
    <name type="scientific">Aspergillus granulosus</name>
    <dbReference type="NCBI Taxonomy" id="176169"/>
    <lineage>
        <taxon>Eukaryota</taxon>
        <taxon>Fungi</taxon>
        <taxon>Dikarya</taxon>
        <taxon>Ascomycota</taxon>
        <taxon>Pezizomycotina</taxon>
        <taxon>Eurotiomycetes</taxon>
        <taxon>Eurotiomycetidae</taxon>
        <taxon>Eurotiales</taxon>
        <taxon>Aspergillaceae</taxon>
        <taxon>Aspergillus</taxon>
        <taxon>Aspergillus subgen. Nidulantes</taxon>
    </lineage>
</organism>
<gene>
    <name evidence="2" type="ORF">BJX63DRAFT_411131</name>
</gene>
<reference evidence="2 3" key="1">
    <citation type="submission" date="2024-07" db="EMBL/GenBank/DDBJ databases">
        <title>Section-level genome sequencing and comparative genomics of Aspergillus sections Usti and Cavernicolus.</title>
        <authorList>
            <consortium name="Lawrence Berkeley National Laboratory"/>
            <person name="Nybo J.L."/>
            <person name="Vesth T.C."/>
            <person name="Theobald S."/>
            <person name="Frisvad J.C."/>
            <person name="Larsen T.O."/>
            <person name="Kjaerboelling I."/>
            <person name="Rothschild-Mancinelli K."/>
            <person name="Lyhne E.K."/>
            <person name="Kogle M.E."/>
            <person name="Barry K."/>
            <person name="Clum A."/>
            <person name="Na H."/>
            <person name="Ledsgaard L."/>
            <person name="Lin J."/>
            <person name="Lipzen A."/>
            <person name="Kuo A."/>
            <person name="Riley R."/>
            <person name="Mondo S."/>
            <person name="Labutti K."/>
            <person name="Haridas S."/>
            <person name="Pangalinan J."/>
            <person name="Salamov A.A."/>
            <person name="Simmons B.A."/>
            <person name="Magnuson J.K."/>
            <person name="Chen J."/>
            <person name="Drula E."/>
            <person name="Henrissat B."/>
            <person name="Wiebenga A."/>
            <person name="Lubbers R.J."/>
            <person name="Gomes A.C."/>
            <person name="Makela M.R."/>
            <person name="Stajich J."/>
            <person name="Grigoriev I.V."/>
            <person name="Mortensen U.H."/>
            <person name="De Vries R.P."/>
            <person name="Baker S.E."/>
            <person name="Andersen M.R."/>
        </authorList>
    </citation>
    <scope>NUCLEOTIDE SEQUENCE [LARGE SCALE GENOMIC DNA]</scope>
    <source>
        <strain evidence="2 3">CBS 588.65</strain>
    </source>
</reference>
<evidence type="ECO:0000259" key="1">
    <source>
        <dbReference type="Pfam" id="PF24476"/>
    </source>
</evidence>
<keyword evidence="3" id="KW-1185">Reference proteome</keyword>
<dbReference type="EMBL" id="JBFXLT010000129">
    <property type="protein sequence ID" value="KAL2807836.1"/>
    <property type="molecule type" value="Genomic_DNA"/>
</dbReference>
<evidence type="ECO:0000313" key="2">
    <source>
        <dbReference type="EMBL" id="KAL2807836.1"/>
    </source>
</evidence>
<sequence length="557" mass="62420">MSGLEIAGVVLAVLPIAIAAIEKYRERQPLSAFRHKDPFVLRLLQALNTQKYLLKSDIQLTLHGAGVDYNRFSDQVNPVVFKDSAVADAVNDYLGNDAEVYYDAVERCYMILADVVGRIEGLVPVPSDLTNLVLMYPQSGGRYQLPKKLRFPVKLHDLQRQIDELDHATATLRRVSDSMIRVREQVTLRSSSAQATAFISALNKVRNHAKQLYLAISAAYSSHCHSQHDARLFLSSRSHLLDNPKGIKEKRTLTFTVLFSPAIAISGPTPSYRTDIEVAEMVDSGSGAVSAKKKVVIRPPTQPTTPDPPCTEIYDLCQSIQRARDGGSTLDLFLSEGKYLAHRYMARSPSGDSIHGLASLDGFITLEELLKDKSHTEWLRGPKMVLSSIVASSTIQLVSTPWLRLPLTSRSVRFSRIEVQKALLNPKAIPEPFVEEYFTTTSSRNPIRRPRSVQEYMLELGILLLEIDRWRAIDDYQAECLISGQPVLSNRHEIARNWAEATELDRLQFHQSAIERCIDCTFATSGSTRDWEDGVLRKSIVDLVIRPLQENCPVVLL</sequence>
<accession>A0ABR4GXE2</accession>
<protein>
    <recommendedName>
        <fullName evidence="1">DUF7580 domain-containing protein</fullName>
    </recommendedName>
</protein>
<dbReference type="Pfam" id="PF24476">
    <property type="entry name" value="DUF7580"/>
    <property type="match status" value="1"/>
</dbReference>
<dbReference type="PANTHER" id="PTHR35186">
    <property type="entry name" value="ANK_REP_REGION DOMAIN-CONTAINING PROTEIN"/>
    <property type="match status" value="1"/>
</dbReference>
<feature type="domain" description="DUF7580" evidence="1">
    <location>
        <begin position="311"/>
        <end position="552"/>
    </location>
</feature>